<protein>
    <submittedName>
        <fullName evidence="1">Uncharacterized protein</fullName>
    </submittedName>
</protein>
<accession>A0A8K0UMN5</accession>
<name>A0A8K0UMN5_9AGAR</name>
<comment type="caution">
    <text evidence="1">The sequence shown here is derived from an EMBL/GenBank/DDBJ whole genome shotgun (WGS) entry which is preliminary data.</text>
</comment>
<dbReference type="AlphaFoldDB" id="A0A8K0UMN5"/>
<dbReference type="EMBL" id="JAEVFJ010000018">
    <property type="protein sequence ID" value="KAH8099742.1"/>
    <property type="molecule type" value="Genomic_DNA"/>
</dbReference>
<organism evidence="1 2">
    <name type="scientific">Cristinia sonorae</name>
    <dbReference type="NCBI Taxonomy" id="1940300"/>
    <lineage>
        <taxon>Eukaryota</taxon>
        <taxon>Fungi</taxon>
        <taxon>Dikarya</taxon>
        <taxon>Basidiomycota</taxon>
        <taxon>Agaricomycotina</taxon>
        <taxon>Agaricomycetes</taxon>
        <taxon>Agaricomycetidae</taxon>
        <taxon>Agaricales</taxon>
        <taxon>Pleurotineae</taxon>
        <taxon>Stephanosporaceae</taxon>
        <taxon>Cristinia</taxon>
    </lineage>
</organism>
<evidence type="ECO:0000313" key="1">
    <source>
        <dbReference type="EMBL" id="KAH8099742.1"/>
    </source>
</evidence>
<proteinExistence type="predicted"/>
<gene>
    <name evidence="1" type="ORF">BXZ70DRAFT_907762</name>
</gene>
<reference evidence="1" key="1">
    <citation type="journal article" date="2021" name="New Phytol.">
        <title>Evolutionary innovations through gain and loss of genes in the ectomycorrhizal Boletales.</title>
        <authorList>
            <person name="Wu G."/>
            <person name="Miyauchi S."/>
            <person name="Morin E."/>
            <person name="Kuo A."/>
            <person name="Drula E."/>
            <person name="Varga T."/>
            <person name="Kohler A."/>
            <person name="Feng B."/>
            <person name="Cao Y."/>
            <person name="Lipzen A."/>
            <person name="Daum C."/>
            <person name="Hundley H."/>
            <person name="Pangilinan J."/>
            <person name="Johnson J."/>
            <person name="Barry K."/>
            <person name="LaButti K."/>
            <person name="Ng V."/>
            <person name="Ahrendt S."/>
            <person name="Min B."/>
            <person name="Choi I.G."/>
            <person name="Park H."/>
            <person name="Plett J.M."/>
            <person name="Magnuson J."/>
            <person name="Spatafora J.W."/>
            <person name="Nagy L.G."/>
            <person name="Henrissat B."/>
            <person name="Grigoriev I.V."/>
            <person name="Yang Z.L."/>
            <person name="Xu J."/>
            <person name="Martin F.M."/>
        </authorList>
    </citation>
    <scope>NUCLEOTIDE SEQUENCE</scope>
    <source>
        <strain evidence="1">KKN 215</strain>
    </source>
</reference>
<keyword evidence="2" id="KW-1185">Reference proteome</keyword>
<sequence>MLVENPNYISLFMTLAVELSQLRGKNCIRTIQLRIEINANRRYKVLEEWELTDVLLTRDGWPKLEDVAIGVPVDQDAYEHRPGWGERIDYFTALEDISSTHFTRLDVLSLKWSDLQFLESRYEDNVRAEECVAFHIEAFV</sequence>
<dbReference type="Proteomes" id="UP000813824">
    <property type="component" value="Unassembled WGS sequence"/>
</dbReference>
<evidence type="ECO:0000313" key="2">
    <source>
        <dbReference type="Proteomes" id="UP000813824"/>
    </source>
</evidence>